<gene>
    <name evidence="2" type="ORF">LOC62_07G009270</name>
</gene>
<dbReference type="RefSeq" id="XP_062631810.1">
    <property type="nucleotide sequence ID" value="XM_062775826.1"/>
</dbReference>
<dbReference type="GeneID" id="87812433"/>
<dbReference type="AlphaFoldDB" id="A0AAF1BRD7"/>
<evidence type="ECO:0000313" key="3">
    <source>
        <dbReference type="Proteomes" id="UP000827549"/>
    </source>
</evidence>
<keyword evidence="3" id="KW-1185">Reference proteome</keyword>
<reference evidence="2" key="1">
    <citation type="submission" date="2023-10" db="EMBL/GenBank/DDBJ databases">
        <authorList>
            <person name="Noh H."/>
        </authorList>
    </citation>
    <scope>NUCLEOTIDE SEQUENCE</scope>
    <source>
        <strain evidence="2">DUCC4014</strain>
    </source>
</reference>
<evidence type="ECO:0000313" key="2">
    <source>
        <dbReference type="EMBL" id="WOO85784.1"/>
    </source>
</evidence>
<protein>
    <submittedName>
        <fullName evidence="2">Uncharacterized protein</fullName>
    </submittedName>
</protein>
<evidence type="ECO:0000256" key="1">
    <source>
        <dbReference type="SAM" id="MobiDB-lite"/>
    </source>
</evidence>
<proteinExistence type="predicted"/>
<name>A0AAF1BRD7_9TREE</name>
<dbReference type="Proteomes" id="UP000827549">
    <property type="component" value="Chromosome 7"/>
</dbReference>
<feature type="region of interest" description="Disordered" evidence="1">
    <location>
        <begin position="1"/>
        <end position="25"/>
    </location>
</feature>
<accession>A0AAF1BRD7</accession>
<organism evidence="2 3">
    <name type="scientific">Vanrija pseudolonga</name>
    <dbReference type="NCBI Taxonomy" id="143232"/>
    <lineage>
        <taxon>Eukaryota</taxon>
        <taxon>Fungi</taxon>
        <taxon>Dikarya</taxon>
        <taxon>Basidiomycota</taxon>
        <taxon>Agaricomycotina</taxon>
        <taxon>Tremellomycetes</taxon>
        <taxon>Trichosporonales</taxon>
        <taxon>Trichosporonaceae</taxon>
        <taxon>Vanrija</taxon>
    </lineage>
</organism>
<sequence>MVSKASHATHKGVRVPCHAESPPSSPKYLELDVHPDFKRGDLIVACIANNVAFKVHGAMLKATVPALFESKAAAKHSANVRSWAWDDDTIKINIQWVDDEAVDVAAFLAFIAAGQPMAHKQTPCLAHYRSLLKLLDKYGGRPYLYGVVRDDIHHRASDIAKCLTAHCPRCHPVIKKTELDLFLLACRVHNSHIWEAVVFRKECSLNPWEFDAATVKAAGETCYHALAFVVKKRALGHDVTGLEARFADDGKLHFVKKLRPDKKIPV</sequence>
<dbReference type="EMBL" id="CP086720">
    <property type="protein sequence ID" value="WOO85784.1"/>
    <property type="molecule type" value="Genomic_DNA"/>
</dbReference>